<dbReference type="EMBL" id="CP002339">
    <property type="protein sequence ID" value="AEF04063.1"/>
    <property type="molecule type" value="Genomic_DNA"/>
</dbReference>
<proteinExistence type="predicted"/>
<dbReference type="HOGENOM" id="CLU_3371654_0_0_6"/>
<gene>
    <name evidence="2" type="ordered locus">ambt_12715</name>
</gene>
<reference evidence="2 3" key="1">
    <citation type="journal article" date="2011" name="J. Bacteriol.">
        <title>Complete genome sequence of the polycyclic aromatic hydrocarbon-degrading bacterium Alteromonas sp. strain SN2.</title>
        <authorList>
            <person name="Jin H.M."/>
            <person name="Jeong H."/>
            <person name="Moon E.J."/>
            <person name="Math R.K."/>
            <person name="Lee K."/>
            <person name="Kim H.J."/>
            <person name="Jeon C.O."/>
            <person name="Oh T.K."/>
            <person name="Kim J.F."/>
        </authorList>
    </citation>
    <scope>NUCLEOTIDE SEQUENCE [LARGE SCALE GENOMIC DNA]</scope>
    <source>
        <strain evidence="3">JCM 17741 / KACC 18427 / KCTC 11700BP / SN2</strain>
    </source>
</reference>
<name>F5ZDV1_ALTNA</name>
<keyword evidence="1" id="KW-1133">Transmembrane helix</keyword>
<protein>
    <submittedName>
        <fullName evidence="2">Uncharacterized protein</fullName>
    </submittedName>
</protein>
<dbReference type="AlphaFoldDB" id="F5ZDV1"/>
<evidence type="ECO:0000313" key="3">
    <source>
        <dbReference type="Proteomes" id="UP000000683"/>
    </source>
</evidence>
<feature type="transmembrane region" description="Helical" evidence="1">
    <location>
        <begin position="6"/>
        <end position="25"/>
    </location>
</feature>
<evidence type="ECO:0000256" key="1">
    <source>
        <dbReference type="SAM" id="Phobius"/>
    </source>
</evidence>
<keyword evidence="1" id="KW-0472">Membrane</keyword>
<dbReference type="Proteomes" id="UP000000683">
    <property type="component" value="Chromosome"/>
</dbReference>
<keyword evidence="1" id="KW-0812">Transmembrane</keyword>
<sequence length="34" mass="3915">MNMLLFHFISLPIVIFIIVVLLANFESVSHEDVL</sequence>
<accession>F5ZDV1</accession>
<dbReference type="KEGG" id="alt:ambt_12715"/>
<evidence type="ECO:0000313" key="2">
    <source>
        <dbReference type="EMBL" id="AEF04063.1"/>
    </source>
</evidence>
<organism evidence="2 3">
    <name type="scientific">Alteromonas naphthalenivorans</name>
    <dbReference type="NCBI Taxonomy" id="715451"/>
    <lineage>
        <taxon>Bacteria</taxon>
        <taxon>Pseudomonadati</taxon>
        <taxon>Pseudomonadota</taxon>
        <taxon>Gammaproteobacteria</taxon>
        <taxon>Alteromonadales</taxon>
        <taxon>Alteromonadaceae</taxon>
        <taxon>Alteromonas/Salinimonas group</taxon>
        <taxon>Alteromonas</taxon>
    </lineage>
</organism>
<keyword evidence="3" id="KW-1185">Reference proteome</keyword>